<keyword evidence="2" id="KW-1185">Reference proteome</keyword>
<gene>
    <name evidence="1" type="ORF">F8S09_11335</name>
</gene>
<accession>A0A7X1NX33</accession>
<keyword evidence="1" id="KW-0255">Endonuclease</keyword>
<dbReference type="InterPro" id="IPR011067">
    <property type="entry name" value="Plasmid_toxin/cell-grow_inhib"/>
</dbReference>
<dbReference type="GO" id="GO:0003677">
    <property type="term" value="F:DNA binding"/>
    <property type="evidence" value="ECO:0007669"/>
    <property type="project" value="InterPro"/>
</dbReference>
<keyword evidence="1" id="KW-0378">Hydrolase</keyword>
<dbReference type="PANTHER" id="PTHR33988:SF3">
    <property type="entry name" value="ENDORIBONUCLEASE TOXIN CHPB-RELATED"/>
    <property type="match status" value="1"/>
</dbReference>
<dbReference type="SUPFAM" id="SSF50118">
    <property type="entry name" value="Cell growth inhibitor/plasmid maintenance toxic component"/>
    <property type="match status" value="1"/>
</dbReference>
<organism evidence="1 2">
    <name type="scientific">Deinococcus terrestris</name>
    <dbReference type="NCBI Taxonomy" id="2651870"/>
    <lineage>
        <taxon>Bacteria</taxon>
        <taxon>Thermotogati</taxon>
        <taxon>Deinococcota</taxon>
        <taxon>Deinococci</taxon>
        <taxon>Deinococcales</taxon>
        <taxon>Deinococcaceae</taxon>
        <taxon>Deinococcus</taxon>
    </lineage>
</organism>
<dbReference type="Proteomes" id="UP000484842">
    <property type="component" value="Unassembled WGS sequence"/>
</dbReference>
<evidence type="ECO:0000313" key="2">
    <source>
        <dbReference type="Proteomes" id="UP000484842"/>
    </source>
</evidence>
<dbReference type="AlphaFoldDB" id="A0A7X1NX33"/>
<comment type="caution">
    <text evidence="1">The sequence shown here is derived from an EMBL/GenBank/DDBJ whole genome shotgun (WGS) entry which is preliminary data.</text>
</comment>
<dbReference type="Gene3D" id="2.30.30.110">
    <property type="match status" value="1"/>
</dbReference>
<sequence>MSGPEQSDPERGQLIWVTFDPSLGHEQGGRRPALVVSNTRYNERTGLMICMPVTSRAKGYTSEIALPETLSIRGVVLASHVYTMDWRARDVQVIETVPAEILTAALQRLAVILLQ</sequence>
<keyword evidence="1" id="KW-0540">Nuclease</keyword>
<proteinExistence type="predicted"/>
<reference evidence="1 2" key="1">
    <citation type="submission" date="2019-10" db="EMBL/GenBank/DDBJ databases">
        <title>Deinococcus sp. isolated from soil.</title>
        <authorList>
            <person name="Li Y."/>
            <person name="Wang J."/>
        </authorList>
    </citation>
    <scope>NUCLEOTIDE SEQUENCE [LARGE SCALE GENOMIC DNA]</scope>
    <source>
        <strain evidence="1 2">SDU3-2</strain>
    </source>
</reference>
<dbReference type="EMBL" id="WBSL01000005">
    <property type="protein sequence ID" value="MPY67278.1"/>
    <property type="molecule type" value="Genomic_DNA"/>
</dbReference>
<dbReference type="RefSeq" id="WP_322618762.1">
    <property type="nucleotide sequence ID" value="NZ_WBSL01000005.1"/>
</dbReference>
<dbReference type="GO" id="GO:0004521">
    <property type="term" value="F:RNA endonuclease activity"/>
    <property type="evidence" value="ECO:0007669"/>
    <property type="project" value="TreeGrafter"/>
</dbReference>
<dbReference type="GO" id="GO:0016075">
    <property type="term" value="P:rRNA catabolic process"/>
    <property type="evidence" value="ECO:0007669"/>
    <property type="project" value="TreeGrafter"/>
</dbReference>
<dbReference type="Pfam" id="PF02452">
    <property type="entry name" value="PemK_toxin"/>
    <property type="match status" value="1"/>
</dbReference>
<name>A0A7X1NX33_9DEIO</name>
<dbReference type="GO" id="GO:0006402">
    <property type="term" value="P:mRNA catabolic process"/>
    <property type="evidence" value="ECO:0007669"/>
    <property type="project" value="TreeGrafter"/>
</dbReference>
<dbReference type="PANTHER" id="PTHR33988">
    <property type="entry name" value="ENDORIBONUCLEASE MAZF-RELATED"/>
    <property type="match status" value="1"/>
</dbReference>
<dbReference type="InterPro" id="IPR003477">
    <property type="entry name" value="PemK-like"/>
</dbReference>
<evidence type="ECO:0000313" key="1">
    <source>
        <dbReference type="EMBL" id="MPY67278.1"/>
    </source>
</evidence>
<protein>
    <submittedName>
        <fullName evidence="1">mRNA-degrading endonuclease</fullName>
    </submittedName>
</protein>